<evidence type="ECO:0000256" key="3">
    <source>
        <dbReference type="ARBA" id="ARBA00022692"/>
    </source>
</evidence>
<dbReference type="EMBL" id="AP012547">
    <property type="protein sequence ID" value="BAO30449.1"/>
    <property type="molecule type" value="Genomic_DNA"/>
</dbReference>
<name>W0SGN6_9PROT</name>
<dbReference type="STRING" id="1223802.SUTH_02669"/>
<evidence type="ECO:0000256" key="2">
    <source>
        <dbReference type="ARBA" id="ARBA00009773"/>
    </source>
</evidence>
<dbReference type="RefSeq" id="WP_052473635.1">
    <property type="nucleotide sequence ID" value="NZ_AP012547.1"/>
</dbReference>
<dbReference type="PANTHER" id="PTHR21716:SF64">
    <property type="entry name" value="AI-2 TRANSPORT PROTEIN TQSA"/>
    <property type="match status" value="1"/>
</dbReference>
<feature type="transmembrane region" description="Helical" evidence="6">
    <location>
        <begin position="244"/>
        <end position="269"/>
    </location>
</feature>
<protein>
    <recommendedName>
        <fullName evidence="9">Permease</fullName>
    </recommendedName>
</protein>
<dbReference type="HOGENOM" id="CLU_031275_8_0_4"/>
<reference evidence="7 8" key="1">
    <citation type="journal article" date="2014" name="Syst. Appl. Microbiol.">
        <title>Complete genomes of freshwater sulfur oxidizers Sulfuricella denitrificans skB26 and Sulfuritalea hydrogenivorans sk43H: genetic insights into the sulfur oxidation pathway of betaproteobacteria.</title>
        <authorList>
            <person name="Watanabe T."/>
            <person name="Kojima H."/>
            <person name="Fukui M."/>
        </authorList>
    </citation>
    <scope>NUCLEOTIDE SEQUENCE [LARGE SCALE GENOMIC DNA]</scope>
    <source>
        <strain evidence="7">DSM22779</strain>
    </source>
</reference>
<comment type="similarity">
    <text evidence="2">Belongs to the autoinducer-2 exporter (AI-2E) (TC 2.A.86) family.</text>
</comment>
<evidence type="ECO:0000256" key="1">
    <source>
        <dbReference type="ARBA" id="ARBA00004141"/>
    </source>
</evidence>
<evidence type="ECO:0000256" key="6">
    <source>
        <dbReference type="SAM" id="Phobius"/>
    </source>
</evidence>
<feature type="transmembrane region" description="Helical" evidence="6">
    <location>
        <begin position="221"/>
        <end position="238"/>
    </location>
</feature>
<evidence type="ECO:0008006" key="9">
    <source>
        <dbReference type="Google" id="ProtNLM"/>
    </source>
</evidence>
<dbReference type="GO" id="GO:0055085">
    <property type="term" value="P:transmembrane transport"/>
    <property type="evidence" value="ECO:0007669"/>
    <property type="project" value="TreeGrafter"/>
</dbReference>
<sequence length="363" mass="39240">MTAPPEADHSDPSDRLQTTLWIAAGLAVLALFYALSPILTPFLLAAILAYVCNPVTDRLTRWGLPRMLAVVLVMLALAALGAGLMLIVLPLLYEEAAVISAKMPEAMTLANEKLAPWLRQHFGIRLRFDSASLQKLAAGNWDTVQLVLERIYSSLKIGGVALVGLAVNLMLAPVVMFYLLLDWQDMMARLSAIVPRPWHDKLVSVASDIDVVLSQYLRGQILVMAILAAYYCVALWLADIPSALSIGVVTGLLIFIPYLGFATGLILALLVATLQFAGWGPIVAVLIVYGIGQLLEGFLLTPFLVGERIGLHPLAVIFALMAFGQLFGFFGVLAALPASAALLVGLREVRALYLSSRFYRGNA</sequence>
<keyword evidence="5 6" id="KW-0472">Membrane</keyword>
<accession>W0SGN6</accession>
<comment type="subcellular location">
    <subcellularLocation>
        <location evidence="1">Membrane</location>
        <topology evidence="1">Multi-pass membrane protein</topology>
    </subcellularLocation>
</comment>
<feature type="transmembrane region" description="Helical" evidence="6">
    <location>
        <begin position="64"/>
        <end position="93"/>
    </location>
</feature>
<keyword evidence="8" id="KW-1185">Reference proteome</keyword>
<dbReference type="PANTHER" id="PTHR21716">
    <property type="entry name" value="TRANSMEMBRANE PROTEIN"/>
    <property type="match status" value="1"/>
</dbReference>
<feature type="transmembrane region" description="Helical" evidence="6">
    <location>
        <begin position="20"/>
        <end position="52"/>
    </location>
</feature>
<evidence type="ECO:0000256" key="4">
    <source>
        <dbReference type="ARBA" id="ARBA00022989"/>
    </source>
</evidence>
<keyword evidence="3 6" id="KW-0812">Transmembrane</keyword>
<dbReference type="OrthoDB" id="5792512at2"/>
<feature type="transmembrane region" description="Helical" evidence="6">
    <location>
        <begin position="157"/>
        <end position="181"/>
    </location>
</feature>
<evidence type="ECO:0000313" key="7">
    <source>
        <dbReference type="EMBL" id="BAO30449.1"/>
    </source>
</evidence>
<dbReference type="KEGG" id="shd:SUTH_02669"/>
<proteinExistence type="inferred from homology"/>
<dbReference type="Pfam" id="PF01594">
    <property type="entry name" value="AI-2E_transport"/>
    <property type="match status" value="1"/>
</dbReference>
<dbReference type="InterPro" id="IPR002549">
    <property type="entry name" value="AI-2E-like"/>
</dbReference>
<dbReference type="GO" id="GO:0016020">
    <property type="term" value="C:membrane"/>
    <property type="evidence" value="ECO:0007669"/>
    <property type="project" value="UniProtKB-SubCell"/>
</dbReference>
<feature type="transmembrane region" description="Helical" evidence="6">
    <location>
        <begin position="276"/>
        <end position="295"/>
    </location>
</feature>
<organism evidence="7 8">
    <name type="scientific">Sulfuritalea hydrogenivorans sk43H</name>
    <dbReference type="NCBI Taxonomy" id="1223802"/>
    <lineage>
        <taxon>Bacteria</taxon>
        <taxon>Pseudomonadati</taxon>
        <taxon>Pseudomonadota</taxon>
        <taxon>Betaproteobacteria</taxon>
        <taxon>Nitrosomonadales</taxon>
        <taxon>Sterolibacteriaceae</taxon>
        <taxon>Sulfuritalea</taxon>
    </lineage>
</organism>
<dbReference type="Proteomes" id="UP000031637">
    <property type="component" value="Chromosome"/>
</dbReference>
<gene>
    <name evidence="7" type="ORF">SUTH_02669</name>
</gene>
<keyword evidence="4 6" id="KW-1133">Transmembrane helix</keyword>
<evidence type="ECO:0000256" key="5">
    <source>
        <dbReference type="ARBA" id="ARBA00023136"/>
    </source>
</evidence>
<feature type="transmembrane region" description="Helical" evidence="6">
    <location>
        <begin position="315"/>
        <end position="346"/>
    </location>
</feature>
<evidence type="ECO:0000313" key="8">
    <source>
        <dbReference type="Proteomes" id="UP000031637"/>
    </source>
</evidence>
<dbReference type="AlphaFoldDB" id="W0SGN6"/>